<feature type="compositionally biased region" description="Pro residues" evidence="1">
    <location>
        <begin position="1"/>
        <end position="20"/>
    </location>
</feature>
<feature type="transmembrane region" description="Helical" evidence="2">
    <location>
        <begin position="137"/>
        <end position="166"/>
    </location>
</feature>
<dbReference type="STRING" id="590998.Celf_3533"/>
<evidence type="ECO:0000256" key="1">
    <source>
        <dbReference type="SAM" id="MobiDB-lite"/>
    </source>
</evidence>
<feature type="compositionally biased region" description="Low complexity" evidence="1">
    <location>
        <begin position="85"/>
        <end position="94"/>
    </location>
</feature>
<feature type="compositionally biased region" description="Low complexity" evidence="1">
    <location>
        <begin position="34"/>
        <end position="68"/>
    </location>
</feature>
<evidence type="ECO:0000313" key="3">
    <source>
        <dbReference type="EMBL" id="AEE47644.1"/>
    </source>
</evidence>
<dbReference type="EMBL" id="CP002666">
    <property type="protein sequence ID" value="AEE47644.1"/>
    <property type="molecule type" value="Genomic_DNA"/>
</dbReference>
<evidence type="ECO:0008006" key="5">
    <source>
        <dbReference type="Google" id="ProtNLM"/>
    </source>
</evidence>
<accession>F4H326</accession>
<feature type="transmembrane region" description="Helical" evidence="2">
    <location>
        <begin position="186"/>
        <end position="206"/>
    </location>
</feature>
<reference evidence="3 4" key="1">
    <citation type="submission" date="2011-04" db="EMBL/GenBank/DDBJ databases">
        <title>Complete sequence of Cellulomonas fimi ATCC 484.</title>
        <authorList>
            <consortium name="US DOE Joint Genome Institute"/>
            <person name="Lucas S."/>
            <person name="Han J."/>
            <person name="Lapidus A."/>
            <person name="Cheng J.-F."/>
            <person name="Goodwin L."/>
            <person name="Pitluck S."/>
            <person name="Peters L."/>
            <person name="Chertkov O."/>
            <person name="Detter J.C."/>
            <person name="Han C."/>
            <person name="Tapia R."/>
            <person name="Land M."/>
            <person name="Hauser L."/>
            <person name="Kyrpides N."/>
            <person name="Ivanova N."/>
            <person name="Ovchinnikova G."/>
            <person name="Pagani I."/>
            <person name="Mead D."/>
            <person name="Brumm P."/>
            <person name="Woyke T."/>
        </authorList>
    </citation>
    <scope>NUCLEOTIDE SEQUENCE [LARGE SCALE GENOMIC DNA]</scope>
    <source>
        <strain evidence="4">ATCC 484 / DSM 20113 / JCM 1341 / NBRC 15513 / NCIMB 8980 / NCTC 7547</strain>
    </source>
</reference>
<name>F4H326_CELFA</name>
<protein>
    <recommendedName>
        <fullName evidence="5">Septum formation-related domain-containing protein</fullName>
    </recommendedName>
</protein>
<dbReference type="HOGENOM" id="CLU_775430_0_0_11"/>
<keyword evidence="4" id="KW-1185">Reference proteome</keyword>
<dbReference type="Proteomes" id="UP000008460">
    <property type="component" value="Chromosome"/>
</dbReference>
<gene>
    <name evidence="3" type="ordered locus">Celf_3533</name>
</gene>
<evidence type="ECO:0000313" key="4">
    <source>
        <dbReference type="Proteomes" id="UP000008460"/>
    </source>
</evidence>
<keyword evidence="2" id="KW-0812">Transmembrane</keyword>
<dbReference type="AlphaFoldDB" id="F4H326"/>
<keyword evidence="2" id="KW-1133">Transmembrane helix</keyword>
<proteinExistence type="predicted"/>
<dbReference type="KEGG" id="cfi:Celf_3533"/>
<feature type="region of interest" description="Disordered" evidence="1">
    <location>
        <begin position="85"/>
        <end position="130"/>
    </location>
</feature>
<feature type="compositionally biased region" description="Pro residues" evidence="1">
    <location>
        <begin position="116"/>
        <end position="130"/>
    </location>
</feature>
<evidence type="ECO:0000256" key="2">
    <source>
        <dbReference type="SAM" id="Phobius"/>
    </source>
</evidence>
<feature type="region of interest" description="Disordered" evidence="1">
    <location>
        <begin position="1"/>
        <end position="68"/>
    </location>
</feature>
<keyword evidence="2" id="KW-0472">Membrane</keyword>
<sequence>MRPVSTPEPPSTPDQPPVTPTDPTWAPPGSWKQPGASTPAPTAPDAPVAAAEPGTTRSAPVAAPAAAPAEPVVVPVAPAVVPAEPTASAADPADPAGPAPEPVSLAKQPAPQAGAYPPPGPGTAFPPAPASPSSTDLWGVFSFAAALVSLVCLGVLGPLAVVLGLVGIRRARNAGRPVSGFARSGVIIGLVETLLVAAAIVVVVLVRPADRIDDAVDPFDGTGQETAGPVYVLPLDLAAGTCFTGLPEADDLSDVTQVPCDEPHDTELTAVLPIDVPLDDMPFDQIAGVEAECMRTNGMFGTAPGEKATNPDSYGNYMTWPHANQWDEGGRAAYCLFGTPDGPTTGSLVAGTSELLP</sequence>
<organism evidence="3 4">
    <name type="scientific">Cellulomonas fimi (strain ATCC 484 / DSM 20113 / JCM 1341 / CCUG 24087 / LMG 16345 / NBRC 15513 / NCIMB 8980 / NCTC 7547 / NRS-133)</name>
    <dbReference type="NCBI Taxonomy" id="590998"/>
    <lineage>
        <taxon>Bacteria</taxon>
        <taxon>Bacillati</taxon>
        <taxon>Actinomycetota</taxon>
        <taxon>Actinomycetes</taxon>
        <taxon>Micrococcales</taxon>
        <taxon>Cellulomonadaceae</taxon>
        <taxon>Cellulomonas</taxon>
    </lineage>
</organism>